<evidence type="ECO:0000256" key="3">
    <source>
        <dbReference type="ARBA" id="ARBA00023004"/>
    </source>
</evidence>
<evidence type="ECO:0000256" key="1">
    <source>
        <dbReference type="ARBA" id="ARBA00001954"/>
    </source>
</evidence>
<dbReference type="EMBL" id="JAUFPN010000165">
    <property type="protein sequence ID" value="MDN3566150.1"/>
    <property type="molecule type" value="Genomic_DNA"/>
</dbReference>
<name>A0ABT8A917_9PROT</name>
<dbReference type="SUPFAM" id="SSF51197">
    <property type="entry name" value="Clavaminate synthase-like"/>
    <property type="match status" value="1"/>
</dbReference>
<evidence type="ECO:0000256" key="2">
    <source>
        <dbReference type="ARBA" id="ARBA00022723"/>
    </source>
</evidence>
<organism evidence="5 6">
    <name type="scientific">Paeniroseomonas aquatica</name>
    <dbReference type="NCBI Taxonomy" id="373043"/>
    <lineage>
        <taxon>Bacteria</taxon>
        <taxon>Pseudomonadati</taxon>
        <taxon>Pseudomonadota</taxon>
        <taxon>Alphaproteobacteria</taxon>
        <taxon>Acetobacterales</taxon>
        <taxon>Acetobacteraceae</taxon>
        <taxon>Paeniroseomonas</taxon>
    </lineage>
</organism>
<comment type="caution">
    <text evidence="5">The sequence shown here is derived from an EMBL/GenBank/DDBJ whole genome shotgun (WGS) entry which is preliminary data.</text>
</comment>
<dbReference type="PANTHER" id="PTHR13096:SF8">
    <property type="entry name" value="RIBOSOMAL OXYGENASE 1"/>
    <property type="match status" value="1"/>
</dbReference>
<evidence type="ECO:0000313" key="5">
    <source>
        <dbReference type="EMBL" id="MDN3566150.1"/>
    </source>
</evidence>
<dbReference type="InterPro" id="IPR003347">
    <property type="entry name" value="JmjC_dom"/>
</dbReference>
<keyword evidence="3" id="KW-0408">Iron</keyword>
<dbReference type="InterPro" id="IPR039994">
    <property type="entry name" value="NO66-like"/>
</dbReference>
<proteinExistence type="predicted"/>
<accession>A0ABT8A917</accession>
<reference evidence="6" key="1">
    <citation type="journal article" date="2019" name="Int. J. Syst. Evol. Microbiol.">
        <title>The Global Catalogue of Microorganisms (GCM) 10K type strain sequencing project: providing services to taxonomists for standard genome sequencing and annotation.</title>
        <authorList>
            <consortium name="The Broad Institute Genomics Platform"/>
            <consortium name="The Broad Institute Genome Sequencing Center for Infectious Disease"/>
            <person name="Wu L."/>
            <person name="Ma J."/>
        </authorList>
    </citation>
    <scope>NUCLEOTIDE SEQUENCE [LARGE SCALE GENOMIC DNA]</scope>
    <source>
        <strain evidence="6">CECT 7131</strain>
    </source>
</reference>
<dbReference type="Gene3D" id="2.60.120.650">
    <property type="entry name" value="Cupin"/>
    <property type="match status" value="1"/>
</dbReference>
<evidence type="ECO:0000259" key="4">
    <source>
        <dbReference type="PROSITE" id="PS51184"/>
    </source>
</evidence>
<evidence type="ECO:0000313" key="6">
    <source>
        <dbReference type="Proteomes" id="UP001529369"/>
    </source>
</evidence>
<gene>
    <name evidence="5" type="ORF">QWZ14_17415</name>
</gene>
<keyword evidence="6" id="KW-1185">Reference proteome</keyword>
<dbReference type="PROSITE" id="PS51184">
    <property type="entry name" value="JMJC"/>
    <property type="match status" value="1"/>
</dbReference>
<comment type="cofactor">
    <cofactor evidence="1">
        <name>Fe(2+)</name>
        <dbReference type="ChEBI" id="CHEBI:29033"/>
    </cofactor>
</comment>
<dbReference type="Proteomes" id="UP001529369">
    <property type="component" value="Unassembled WGS sequence"/>
</dbReference>
<keyword evidence="2" id="KW-0479">Metal-binding</keyword>
<protein>
    <submittedName>
        <fullName evidence="5">Cupin domain-containing protein</fullName>
    </submittedName>
</protein>
<dbReference type="RefSeq" id="WP_290318047.1">
    <property type="nucleotide sequence ID" value="NZ_JAUFPN010000165.1"/>
</dbReference>
<dbReference type="PANTHER" id="PTHR13096">
    <property type="entry name" value="MINA53 MYC INDUCED NUCLEAR ANTIGEN"/>
    <property type="match status" value="1"/>
</dbReference>
<sequence>MAAAGAAAPGLAEAAFDLAFAPLPLAEVLALREATGWRHLPAATPERFAGLLTVAALDALLTTDAARAPRVTMADARQAGSAGVAEAEFCLPDGRVDPPRLLARFDAGATLVVSQLQDLHPPLARFCRGLEKLFLHGVQANAYLTPAGGQGFRLHYDTHDVLVLQVEGRKAWRVWPGQPLPYPTHRTPWQRETVPVGEPVALELQPGEALYLPRGTLHEARVQDSGASLHLTIGLLEPSWAEAMRLLLDQLEPEEAALRAPFPSWRLGEAEAAPALLEALAQRLRPLERPAALDRLSLALLDRLAEDRMPLPGRGLLAPAPQPGSRLRLADGMLHHVAALSDGRAELRWAGNRLPLRGAELGWLEALAQGATAAALGDGALEFCRRLAAAGLLEAA</sequence>
<dbReference type="Pfam" id="PF08007">
    <property type="entry name" value="JmjC_2"/>
    <property type="match status" value="1"/>
</dbReference>
<feature type="domain" description="JmjC" evidence="4">
    <location>
        <begin position="94"/>
        <end position="252"/>
    </location>
</feature>